<gene>
    <name evidence="1" type="ordered locus">Sbal_4245</name>
</gene>
<dbReference type="OrthoDB" id="21143at2"/>
<sequence length="134" mass="15254">MKYFAIINKKADIIHQLNALAHMSLGLGHQLSDESSHFHDYIDGSGGIHPNISMYPFIIYSSKNSNQIKRIKAELIALECRHTNFLHTMLEGGHEEQVKQTREIDSENLEYIGLCGRSNDESVLALLKKLSLYR</sequence>
<dbReference type="AlphaFoldDB" id="A3DAE7"/>
<protein>
    <recommendedName>
        <fullName evidence="3">DUF2000 domain-containing protein</fullName>
    </recommendedName>
</protein>
<evidence type="ECO:0000313" key="1">
    <source>
        <dbReference type="EMBL" id="ABN63710.1"/>
    </source>
</evidence>
<dbReference type="KEGG" id="sbl:Sbal_4245"/>
<evidence type="ECO:0008006" key="3">
    <source>
        <dbReference type="Google" id="ProtNLM"/>
    </source>
</evidence>
<proteinExistence type="predicted"/>
<keyword evidence="2" id="KW-1185">Reference proteome</keyword>
<evidence type="ECO:0000313" key="2">
    <source>
        <dbReference type="Proteomes" id="UP000001557"/>
    </source>
</evidence>
<dbReference type="HOGENOM" id="CLU_118614_1_0_6"/>
<reference evidence="1 2" key="1">
    <citation type="submission" date="2007-02" db="EMBL/GenBank/DDBJ databases">
        <title>Complete sequence of chromosome of Shewanella baltica OS155.</title>
        <authorList>
            <consortium name="US DOE Joint Genome Institute"/>
            <person name="Copeland A."/>
            <person name="Lucas S."/>
            <person name="Lapidus A."/>
            <person name="Barry K."/>
            <person name="Detter J.C."/>
            <person name="Glavina del Rio T."/>
            <person name="Hammon N."/>
            <person name="Israni S."/>
            <person name="Dalin E."/>
            <person name="Tice H."/>
            <person name="Pitluck S."/>
            <person name="Sims D.R."/>
            <person name="Brettin T."/>
            <person name="Bruce D."/>
            <person name="Han C."/>
            <person name="Tapia R."/>
            <person name="Brainard J."/>
            <person name="Schmutz J."/>
            <person name="Larimer F."/>
            <person name="Land M."/>
            <person name="Hauser L."/>
            <person name="Kyrpides N."/>
            <person name="Mikhailova N."/>
            <person name="Brettar I."/>
            <person name="Klappenbach J."/>
            <person name="Konstantinidis K."/>
            <person name="Rodrigues J."/>
            <person name="Tiedje J."/>
            <person name="Richardson P."/>
        </authorList>
    </citation>
    <scope>NUCLEOTIDE SEQUENCE [LARGE SCALE GENOMIC DNA]</scope>
    <source>
        <strain evidence="2">OS155 / ATCC BAA-1091</strain>
    </source>
</reference>
<dbReference type="Pfam" id="PF09391">
    <property type="entry name" value="DUF2000"/>
    <property type="match status" value="1"/>
</dbReference>
<organism evidence="1 2">
    <name type="scientific">Shewanella baltica (strain OS155 / ATCC BAA-1091)</name>
    <dbReference type="NCBI Taxonomy" id="325240"/>
    <lineage>
        <taxon>Bacteria</taxon>
        <taxon>Pseudomonadati</taxon>
        <taxon>Pseudomonadota</taxon>
        <taxon>Gammaproteobacteria</taxon>
        <taxon>Alteromonadales</taxon>
        <taxon>Shewanellaceae</taxon>
        <taxon>Shewanella</taxon>
    </lineage>
</organism>
<dbReference type="InterPro" id="IPR018988">
    <property type="entry name" value="DUF2000"/>
</dbReference>
<accession>A3DAE7</accession>
<dbReference type="Proteomes" id="UP000001557">
    <property type="component" value="Chromosome"/>
</dbReference>
<dbReference type="SUPFAM" id="SSF102462">
    <property type="entry name" value="Peptidyl-tRNA hydrolase II"/>
    <property type="match status" value="1"/>
</dbReference>
<dbReference type="Gene3D" id="3.40.1490.10">
    <property type="entry name" value="Bit1"/>
    <property type="match status" value="1"/>
</dbReference>
<dbReference type="EMBL" id="CP000563">
    <property type="protein sequence ID" value="ABN63710.1"/>
    <property type="molecule type" value="Genomic_DNA"/>
</dbReference>
<name>A3DAE7_SHEB5</name>
<dbReference type="InterPro" id="IPR023476">
    <property type="entry name" value="Pep_tRNA_hydro_II_dom_sf"/>
</dbReference>